<organism evidence="2 3">
    <name type="scientific">Rhodococcoides kroppenstedtii</name>
    <dbReference type="NCBI Taxonomy" id="293050"/>
    <lineage>
        <taxon>Bacteria</taxon>
        <taxon>Bacillati</taxon>
        <taxon>Actinomycetota</taxon>
        <taxon>Actinomycetes</taxon>
        <taxon>Mycobacteriales</taxon>
        <taxon>Nocardiaceae</taxon>
        <taxon>Rhodococcoides</taxon>
    </lineage>
</organism>
<proteinExistence type="predicted"/>
<sequence length="145" mass="16900">MSDDREKMLADHRRPEGVSDETVEAVGSVSEALEWVERARGALYNFHQMMGRADLTLGEAADALRDAGHPDEADELERNVVGRNVLEGRWTFQIVEDFDDGYWTTVRDHERRIRERLMDGRRHVFEAEMKEDRRTHGRRGHEARP</sequence>
<dbReference type="Proteomes" id="UP001520140">
    <property type="component" value="Unassembled WGS sequence"/>
</dbReference>
<comment type="caution">
    <text evidence="2">The sequence shown here is derived from an EMBL/GenBank/DDBJ whole genome shotgun (WGS) entry which is preliminary data.</text>
</comment>
<feature type="region of interest" description="Disordered" evidence="1">
    <location>
        <begin position="1"/>
        <end position="22"/>
    </location>
</feature>
<dbReference type="EMBL" id="JABUKG010000017">
    <property type="protein sequence ID" value="MBY6322174.1"/>
    <property type="molecule type" value="Genomic_DNA"/>
</dbReference>
<feature type="compositionally biased region" description="Basic and acidic residues" evidence="1">
    <location>
        <begin position="1"/>
        <end position="17"/>
    </location>
</feature>
<gene>
    <name evidence="2" type="ORF">HQ605_15200</name>
</gene>
<keyword evidence="3" id="KW-1185">Reference proteome</keyword>
<dbReference type="RefSeq" id="WP_068103489.1">
    <property type="nucleotide sequence ID" value="NZ_JABUKE010000016.1"/>
</dbReference>
<evidence type="ECO:0000313" key="3">
    <source>
        <dbReference type="Proteomes" id="UP001520140"/>
    </source>
</evidence>
<accession>A0ABS7NVU9</accession>
<evidence type="ECO:0000256" key="1">
    <source>
        <dbReference type="SAM" id="MobiDB-lite"/>
    </source>
</evidence>
<reference evidence="2 3" key="1">
    <citation type="submission" date="2020-06" db="EMBL/GenBank/DDBJ databases">
        <title>Taxonomy, biology and ecology of Rhodococcus bacteria occurring in California pistachio and other woody hosts as revealed by genome sequence analyses.</title>
        <authorList>
            <person name="Gai Y."/>
            <person name="Riely B."/>
        </authorList>
    </citation>
    <scope>NUCLEOTIDE SEQUENCE [LARGE SCALE GENOMIC DNA]</scope>
    <source>
        <strain evidence="2 3">BP-284</strain>
    </source>
</reference>
<name>A0ABS7NVU9_9NOCA</name>
<protein>
    <submittedName>
        <fullName evidence="2">Uncharacterized protein</fullName>
    </submittedName>
</protein>
<evidence type="ECO:0000313" key="2">
    <source>
        <dbReference type="EMBL" id="MBY6322174.1"/>
    </source>
</evidence>